<keyword evidence="3" id="KW-1185">Reference proteome</keyword>
<evidence type="ECO:0000313" key="2">
    <source>
        <dbReference type="EMBL" id="KAK4204528.1"/>
    </source>
</evidence>
<feature type="region of interest" description="Disordered" evidence="1">
    <location>
        <begin position="132"/>
        <end position="191"/>
    </location>
</feature>
<gene>
    <name evidence="2" type="ORF">QBC40DRAFT_261458</name>
</gene>
<reference evidence="2" key="1">
    <citation type="journal article" date="2023" name="Mol. Phylogenet. Evol.">
        <title>Genome-scale phylogeny and comparative genomics of the fungal order Sordariales.</title>
        <authorList>
            <person name="Hensen N."/>
            <person name="Bonometti L."/>
            <person name="Westerberg I."/>
            <person name="Brannstrom I.O."/>
            <person name="Guillou S."/>
            <person name="Cros-Aarteil S."/>
            <person name="Calhoun S."/>
            <person name="Haridas S."/>
            <person name="Kuo A."/>
            <person name="Mondo S."/>
            <person name="Pangilinan J."/>
            <person name="Riley R."/>
            <person name="LaButti K."/>
            <person name="Andreopoulos B."/>
            <person name="Lipzen A."/>
            <person name="Chen C."/>
            <person name="Yan M."/>
            <person name="Daum C."/>
            <person name="Ng V."/>
            <person name="Clum A."/>
            <person name="Steindorff A."/>
            <person name="Ohm R.A."/>
            <person name="Martin F."/>
            <person name="Silar P."/>
            <person name="Natvig D.O."/>
            <person name="Lalanne C."/>
            <person name="Gautier V."/>
            <person name="Ament-Velasquez S.L."/>
            <person name="Kruys A."/>
            <person name="Hutchinson M.I."/>
            <person name="Powell A.J."/>
            <person name="Barry K."/>
            <person name="Miller A.N."/>
            <person name="Grigoriev I.V."/>
            <person name="Debuchy R."/>
            <person name="Gladieux P."/>
            <person name="Hiltunen Thoren M."/>
            <person name="Johannesson H."/>
        </authorList>
    </citation>
    <scope>NUCLEOTIDE SEQUENCE</scope>
    <source>
        <strain evidence="2">CBS 315.58</strain>
    </source>
</reference>
<comment type="caution">
    <text evidence="2">The sequence shown here is derived from an EMBL/GenBank/DDBJ whole genome shotgun (WGS) entry which is preliminary data.</text>
</comment>
<evidence type="ECO:0000313" key="3">
    <source>
        <dbReference type="Proteomes" id="UP001303160"/>
    </source>
</evidence>
<protein>
    <submittedName>
        <fullName evidence="2">Uncharacterized protein</fullName>
    </submittedName>
</protein>
<name>A0AAN6XPF8_9PEZI</name>
<sequence>MGPRKPSRSRERWSLVAHYSCYDLRAFIREGYSWKKNLIPELCFYAPTTKQISQDPAMRWKYLRSWGIREFPENPDKSRWKGNITGFADTVKTLAQFRLTDLTTENLRCVTAYSPVSYPTFVYDREDPENNIDCMNTINDGHNDSGDDGGSSAPHWTLPPKQSITEPESSSNGKGSPSRQEFGFKVTVDLK</sequence>
<dbReference type="EMBL" id="MU863881">
    <property type="protein sequence ID" value="KAK4204528.1"/>
    <property type="molecule type" value="Genomic_DNA"/>
</dbReference>
<accession>A0AAN6XPF8</accession>
<evidence type="ECO:0000256" key="1">
    <source>
        <dbReference type="SAM" id="MobiDB-lite"/>
    </source>
</evidence>
<dbReference type="AlphaFoldDB" id="A0AAN6XPF8"/>
<reference evidence="2" key="2">
    <citation type="submission" date="2023-05" db="EMBL/GenBank/DDBJ databases">
        <authorList>
            <consortium name="Lawrence Berkeley National Laboratory"/>
            <person name="Steindorff A."/>
            <person name="Hensen N."/>
            <person name="Bonometti L."/>
            <person name="Westerberg I."/>
            <person name="Brannstrom I.O."/>
            <person name="Guillou S."/>
            <person name="Cros-Aarteil S."/>
            <person name="Calhoun S."/>
            <person name="Haridas S."/>
            <person name="Kuo A."/>
            <person name="Mondo S."/>
            <person name="Pangilinan J."/>
            <person name="Riley R."/>
            <person name="Labutti K."/>
            <person name="Andreopoulos B."/>
            <person name="Lipzen A."/>
            <person name="Chen C."/>
            <person name="Yanf M."/>
            <person name="Daum C."/>
            <person name="Ng V."/>
            <person name="Clum A."/>
            <person name="Ohm R."/>
            <person name="Martin F."/>
            <person name="Silar P."/>
            <person name="Natvig D."/>
            <person name="Lalanne C."/>
            <person name="Gautier V."/>
            <person name="Ament-Velasquez S.L."/>
            <person name="Kruys A."/>
            <person name="Hutchinson M.I."/>
            <person name="Powell A.J."/>
            <person name="Barry K."/>
            <person name="Miller A.N."/>
            <person name="Grigoriev I.V."/>
            <person name="Debuchy R."/>
            <person name="Gladieux P."/>
            <person name="Thoren M.H."/>
            <person name="Johannesson H."/>
        </authorList>
    </citation>
    <scope>NUCLEOTIDE SEQUENCE</scope>
    <source>
        <strain evidence="2">CBS 315.58</strain>
    </source>
</reference>
<proteinExistence type="predicted"/>
<dbReference type="Proteomes" id="UP001303160">
    <property type="component" value="Unassembled WGS sequence"/>
</dbReference>
<feature type="compositionally biased region" description="Polar residues" evidence="1">
    <location>
        <begin position="160"/>
        <end position="179"/>
    </location>
</feature>
<organism evidence="2 3">
    <name type="scientific">Triangularia verruculosa</name>
    <dbReference type="NCBI Taxonomy" id="2587418"/>
    <lineage>
        <taxon>Eukaryota</taxon>
        <taxon>Fungi</taxon>
        <taxon>Dikarya</taxon>
        <taxon>Ascomycota</taxon>
        <taxon>Pezizomycotina</taxon>
        <taxon>Sordariomycetes</taxon>
        <taxon>Sordariomycetidae</taxon>
        <taxon>Sordariales</taxon>
        <taxon>Podosporaceae</taxon>
        <taxon>Triangularia</taxon>
    </lineage>
</organism>